<dbReference type="OrthoDB" id="5402150at2"/>
<reference evidence="2" key="1">
    <citation type="journal article" date="2015" name="Genome Announc.">
        <title>Complete Genome Sequence of the Bacteriochlorophyll b-Producing Photosynthetic Bacterium Blastochloris viridis.</title>
        <authorList>
            <person name="Tsukatani Y."/>
            <person name="Hirose Y."/>
            <person name="Harada J."/>
            <person name="Misawa N."/>
            <person name="Mori K."/>
            <person name="Inoue K."/>
            <person name="Tamiaki H."/>
        </authorList>
    </citation>
    <scope>NUCLEOTIDE SEQUENCE [LARGE SCALE GENOMIC DNA]</scope>
    <source>
        <strain evidence="2">DSM 133</strain>
    </source>
</reference>
<dbReference type="STRING" id="1079.BVIR_29"/>
<dbReference type="Proteomes" id="UP000065734">
    <property type="component" value="Chromosome I"/>
</dbReference>
<proteinExistence type="predicted"/>
<evidence type="ECO:0000259" key="1">
    <source>
        <dbReference type="Pfam" id="PF05099"/>
    </source>
</evidence>
<dbReference type="SUPFAM" id="SSF158682">
    <property type="entry name" value="TerB-like"/>
    <property type="match status" value="1"/>
</dbReference>
<dbReference type="InterPro" id="IPR007791">
    <property type="entry name" value="DjlA_N"/>
</dbReference>
<dbReference type="EMBL" id="LN907867">
    <property type="protein sequence ID" value="CUU43769.1"/>
    <property type="molecule type" value="Genomic_DNA"/>
</dbReference>
<dbReference type="EMBL" id="AP014854">
    <property type="protein sequence ID" value="BAR98907.1"/>
    <property type="molecule type" value="Genomic_DNA"/>
</dbReference>
<dbReference type="Gene3D" id="1.10.3680.10">
    <property type="entry name" value="TerB-like"/>
    <property type="match status" value="1"/>
</dbReference>
<feature type="domain" description="Co-chaperone DjlA N-terminal" evidence="1">
    <location>
        <begin position="28"/>
        <end position="144"/>
    </location>
</feature>
<dbReference type="Pfam" id="PF05099">
    <property type="entry name" value="TerB"/>
    <property type="match status" value="1"/>
</dbReference>
<evidence type="ECO:0000313" key="2">
    <source>
        <dbReference type="EMBL" id="BAR98907.1"/>
    </source>
</evidence>
<sequence length="157" mass="17591">MLRSLVRLVSELTGGRPESAEFSDYDYRLAATALLVHLVSVDGEMSAVEREHLAAILRQRFDLDAGEAARLIAAAIDKDLEAIDLYSFTSVLNRALDDEERRRIVEMMWEVVFADGRVDELEDSVVWRAADLLHVPARDRIALKLKIADRAVPDADA</sequence>
<dbReference type="CDD" id="cd07313">
    <property type="entry name" value="terB_like_2"/>
    <property type="match status" value="1"/>
</dbReference>
<gene>
    <name evidence="2" type="ORF">BV133_1314</name>
    <name evidence="3" type="ORF">BVIRIDIS_27950</name>
</gene>
<dbReference type="InterPro" id="IPR029024">
    <property type="entry name" value="TerB-like"/>
</dbReference>
<accession>A0A0H5B9L8</accession>
<reference evidence="3" key="2">
    <citation type="submission" date="2015-11" db="EMBL/GenBank/DDBJ databases">
        <authorList>
            <person name="Zhang Y."/>
            <person name="Guo Z."/>
        </authorList>
    </citation>
    <scope>NUCLEOTIDE SEQUENCE</scope>
    <source>
        <strain evidence="3">1</strain>
    </source>
</reference>
<name>A0A0H5B9L8_BLAVI</name>
<protein>
    <submittedName>
        <fullName evidence="3">Tellurite resistance protein</fullName>
    </submittedName>
</protein>
<evidence type="ECO:0000313" key="4">
    <source>
        <dbReference type="Proteomes" id="UP000065734"/>
    </source>
</evidence>
<organism evidence="3 4">
    <name type="scientific">Blastochloris viridis</name>
    <name type="common">Rhodopseudomonas viridis</name>
    <dbReference type="NCBI Taxonomy" id="1079"/>
    <lineage>
        <taxon>Bacteria</taxon>
        <taxon>Pseudomonadati</taxon>
        <taxon>Pseudomonadota</taxon>
        <taxon>Alphaproteobacteria</taxon>
        <taxon>Hyphomicrobiales</taxon>
        <taxon>Blastochloridaceae</taxon>
        <taxon>Blastochloris</taxon>
    </lineage>
</organism>
<dbReference type="RefSeq" id="WP_055035909.1">
    <property type="nucleotide sequence ID" value="NZ_AP014854.2"/>
</dbReference>
<dbReference type="AlphaFoldDB" id="A0A0H5B9L8"/>
<reference evidence="4" key="3">
    <citation type="journal article" date="2016" name="Genome Announc.">
        <title>Revised genome sequence of the purple photosynthetic bacterium Blastochloris viridis.</title>
        <authorList>
            <person name="Liu L.N."/>
            <person name="Faulkner M."/>
            <person name="Liu X."/>
            <person name="Huang F."/>
            <person name="Darby A.C."/>
            <person name="Hall N."/>
        </authorList>
    </citation>
    <scope>NUCLEOTIDE SEQUENCE [LARGE SCALE GENOMIC DNA]</scope>
    <source>
        <strain evidence="4">ATCC 19567 / DSM 133 / F</strain>
    </source>
</reference>
<dbReference type="KEGG" id="bvr:BVIR_29"/>
<evidence type="ECO:0000313" key="3">
    <source>
        <dbReference type="EMBL" id="CUU43769.1"/>
    </source>
</evidence>
<keyword evidence="4" id="KW-1185">Reference proteome</keyword>